<accession>A0A8H4PT46</accession>
<comment type="caution">
    <text evidence="2">The sequence shown here is derived from an EMBL/GenBank/DDBJ whole genome shotgun (WGS) entry which is preliminary data.</text>
</comment>
<organism evidence="2 3">
    <name type="scientific">Ophiocordyceps sinensis</name>
    <dbReference type="NCBI Taxonomy" id="72228"/>
    <lineage>
        <taxon>Eukaryota</taxon>
        <taxon>Fungi</taxon>
        <taxon>Dikarya</taxon>
        <taxon>Ascomycota</taxon>
        <taxon>Pezizomycotina</taxon>
        <taxon>Sordariomycetes</taxon>
        <taxon>Hypocreomycetidae</taxon>
        <taxon>Hypocreales</taxon>
        <taxon>Ophiocordycipitaceae</taxon>
        <taxon>Ophiocordyceps</taxon>
    </lineage>
</organism>
<sequence length="123" mass="13448">MAKTVRESSHEDDCRSLDPPRSKRSTYEVDSALSLPNDRLISRGHGTLQIRQPILTHQYWQFPEQHCLSSQCSLCEPASIGTRTPEATQDGGRQARACSFSEAGSGSAFGAARARAANKEQAK</sequence>
<evidence type="ECO:0000313" key="2">
    <source>
        <dbReference type="EMBL" id="KAF4510011.1"/>
    </source>
</evidence>
<feature type="compositionally biased region" description="Low complexity" evidence="1">
    <location>
        <begin position="103"/>
        <end position="115"/>
    </location>
</feature>
<dbReference type="EMBL" id="JAAVMX010000003">
    <property type="protein sequence ID" value="KAF4510011.1"/>
    <property type="molecule type" value="Genomic_DNA"/>
</dbReference>
<keyword evidence="3" id="KW-1185">Reference proteome</keyword>
<proteinExistence type="predicted"/>
<evidence type="ECO:0000313" key="3">
    <source>
        <dbReference type="Proteomes" id="UP000557566"/>
    </source>
</evidence>
<feature type="compositionally biased region" description="Basic and acidic residues" evidence="1">
    <location>
        <begin position="1"/>
        <end position="27"/>
    </location>
</feature>
<reference evidence="2 3" key="1">
    <citation type="journal article" date="2020" name="Genome Biol. Evol.">
        <title>A new high-quality draft genome assembly of the Chinese cordyceps Ophiocordyceps sinensis.</title>
        <authorList>
            <person name="Shu R."/>
            <person name="Zhang J."/>
            <person name="Meng Q."/>
            <person name="Zhang H."/>
            <person name="Zhou G."/>
            <person name="Li M."/>
            <person name="Wu P."/>
            <person name="Zhao Y."/>
            <person name="Chen C."/>
            <person name="Qin Q."/>
        </authorList>
    </citation>
    <scope>NUCLEOTIDE SEQUENCE [LARGE SCALE GENOMIC DNA]</scope>
    <source>
        <strain evidence="2 3">IOZ07</strain>
    </source>
</reference>
<name>A0A8H4PT46_9HYPO</name>
<feature type="region of interest" description="Disordered" evidence="1">
    <location>
        <begin position="103"/>
        <end position="123"/>
    </location>
</feature>
<dbReference type="Proteomes" id="UP000557566">
    <property type="component" value="Unassembled WGS sequence"/>
</dbReference>
<dbReference type="AlphaFoldDB" id="A0A8H4PT46"/>
<evidence type="ECO:0000256" key="1">
    <source>
        <dbReference type="SAM" id="MobiDB-lite"/>
    </source>
</evidence>
<feature type="region of interest" description="Disordered" evidence="1">
    <location>
        <begin position="1"/>
        <end position="30"/>
    </location>
</feature>
<protein>
    <submittedName>
        <fullName evidence="2">Uncharacterized protein</fullName>
    </submittedName>
</protein>
<gene>
    <name evidence="2" type="ORF">G6O67_001939</name>
</gene>